<dbReference type="EMBL" id="JANLCJ010000011">
    <property type="protein sequence ID" value="MCS5736099.1"/>
    <property type="molecule type" value="Genomic_DNA"/>
</dbReference>
<dbReference type="RefSeq" id="WP_259541847.1">
    <property type="nucleotide sequence ID" value="NZ_JANLCJ010000011.1"/>
</dbReference>
<dbReference type="PANTHER" id="PTHR12126:SF11">
    <property type="entry name" value="NADH DEHYDROGENASE [UBIQUINONE] 1 ALPHA SUBCOMPLEX SUBUNIT 9, MITOCHONDRIAL"/>
    <property type="match status" value="1"/>
</dbReference>
<proteinExistence type="predicted"/>
<evidence type="ECO:0000256" key="1">
    <source>
        <dbReference type="SAM" id="MobiDB-lite"/>
    </source>
</evidence>
<dbReference type="Pfam" id="PF13460">
    <property type="entry name" value="NAD_binding_10"/>
    <property type="match status" value="1"/>
</dbReference>
<accession>A0ABT2H852</accession>
<dbReference type="InterPro" id="IPR051207">
    <property type="entry name" value="ComplexI_NDUFA9_subunit"/>
</dbReference>
<gene>
    <name evidence="3" type="ORF">N1032_20360</name>
</gene>
<organism evidence="3 4">
    <name type="scientific">Herbiconiux daphne</name>
    <dbReference type="NCBI Taxonomy" id="2970914"/>
    <lineage>
        <taxon>Bacteria</taxon>
        <taxon>Bacillati</taxon>
        <taxon>Actinomycetota</taxon>
        <taxon>Actinomycetes</taxon>
        <taxon>Micrococcales</taxon>
        <taxon>Microbacteriaceae</taxon>
        <taxon>Herbiconiux</taxon>
    </lineage>
</organism>
<keyword evidence="4" id="KW-1185">Reference proteome</keyword>
<comment type="caution">
    <text evidence="3">The sequence shown here is derived from an EMBL/GenBank/DDBJ whole genome shotgun (WGS) entry which is preliminary data.</text>
</comment>
<feature type="compositionally biased region" description="Low complexity" evidence="1">
    <location>
        <begin position="43"/>
        <end position="52"/>
    </location>
</feature>
<dbReference type="InterPro" id="IPR036291">
    <property type="entry name" value="NAD(P)-bd_dom_sf"/>
</dbReference>
<reference evidence="3" key="1">
    <citation type="submission" date="2022-08" db="EMBL/GenBank/DDBJ databases">
        <authorList>
            <person name="Deng Y."/>
            <person name="Han X.-F."/>
            <person name="Zhang Y.-Q."/>
        </authorList>
    </citation>
    <scope>NUCLEOTIDE SEQUENCE</scope>
    <source>
        <strain evidence="3">CPCC 203386</strain>
    </source>
</reference>
<name>A0ABT2H852_9MICO</name>
<dbReference type="SUPFAM" id="SSF51735">
    <property type="entry name" value="NAD(P)-binding Rossmann-fold domains"/>
    <property type="match status" value="1"/>
</dbReference>
<dbReference type="PANTHER" id="PTHR12126">
    <property type="entry name" value="NADH-UBIQUINONE OXIDOREDUCTASE 39 KDA SUBUNIT-RELATED"/>
    <property type="match status" value="1"/>
</dbReference>
<evidence type="ECO:0000313" key="3">
    <source>
        <dbReference type="EMBL" id="MCS5736099.1"/>
    </source>
</evidence>
<feature type="region of interest" description="Disordered" evidence="1">
    <location>
        <begin position="33"/>
        <end position="52"/>
    </location>
</feature>
<sequence length="276" mass="28782">MNAPILVTGGTGTIGSRVVPLLAGEGRRIRVLSRHPERGDQPDAGNAGDAGVGDLVQHVGGDTVRDQGLAEAMAGVDVVLHLAGGAKGDDVAARNVVAAARRAGVDRLVLISVIGADRMPIGYFRTKAAAERTLERSGLPFTVLRVAQLHDFVRPVVRAMARLPLLPAPGGLRFEPVDRDEVAARLAALTLGAAASRVPDLAGPEVLDLPRLAALYAEASGRRRHALLPVRLPGAVGRAYRAGDNLADESADRGRRTWAQSLSFWHGRGAGAAVTG</sequence>
<evidence type="ECO:0000313" key="4">
    <source>
        <dbReference type="Proteomes" id="UP001165586"/>
    </source>
</evidence>
<feature type="domain" description="NAD(P)-binding" evidence="2">
    <location>
        <begin position="9"/>
        <end position="161"/>
    </location>
</feature>
<dbReference type="Proteomes" id="UP001165586">
    <property type="component" value="Unassembled WGS sequence"/>
</dbReference>
<dbReference type="Gene3D" id="3.40.50.720">
    <property type="entry name" value="NAD(P)-binding Rossmann-like Domain"/>
    <property type="match status" value="1"/>
</dbReference>
<dbReference type="InterPro" id="IPR016040">
    <property type="entry name" value="NAD(P)-bd_dom"/>
</dbReference>
<evidence type="ECO:0000259" key="2">
    <source>
        <dbReference type="Pfam" id="PF13460"/>
    </source>
</evidence>
<protein>
    <submittedName>
        <fullName evidence="3">NAD(P)H-binding protein</fullName>
    </submittedName>
</protein>